<keyword evidence="4 9" id="KW-0808">Transferase</keyword>
<evidence type="ECO:0000313" key="13">
    <source>
        <dbReference type="Proteomes" id="UP000823926"/>
    </source>
</evidence>
<organism evidence="12 13">
    <name type="scientific">Candidatus Rikenella faecigallinarum</name>
    <dbReference type="NCBI Taxonomy" id="2838745"/>
    <lineage>
        <taxon>Bacteria</taxon>
        <taxon>Pseudomonadati</taxon>
        <taxon>Bacteroidota</taxon>
        <taxon>Bacteroidia</taxon>
        <taxon>Bacteroidales</taxon>
        <taxon>Rikenellaceae</taxon>
        <taxon>Rikenella</taxon>
    </lineage>
</organism>
<feature type="binding site" evidence="9">
    <location>
        <begin position="104"/>
        <end position="114"/>
    </location>
    <ligand>
        <name>ATP</name>
        <dbReference type="ChEBI" id="CHEBI:30616"/>
    </ligand>
</feature>
<evidence type="ECO:0000259" key="11">
    <source>
        <dbReference type="Pfam" id="PF08544"/>
    </source>
</evidence>
<protein>
    <recommendedName>
        <fullName evidence="3 9">4-diphosphocytidyl-2-C-methyl-D-erythritol kinase</fullName>
        <shortName evidence="9">CMK</shortName>
        <ecNumber evidence="2 9">2.7.1.148</ecNumber>
    </recommendedName>
    <alternativeName>
        <fullName evidence="8 9">4-(cytidine-5'-diphospho)-2-C-methyl-D-erythritol kinase</fullName>
    </alternativeName>
</protein>
<keyword evidence="7 9" id="KW-0067">ATP-binding</keyword>
<evidence type="ECO:0000256" key="1">
    <source>
        <dbReference type="ARBA" id="ARBA00009684"/>
    </source>
</evidence>
<dbReference type="InterPro" id="IPR036554">
    <property type="entry name" value="GHMP_kinase_C_sf"/>
</dbReference>
<keyword evidence="6 9" id="KW-0418">Kinase</keyword>
<comment type="function">
    <text evidence="9">Catalyzes the phosphorylation of the position 2 hydroxy group of 4-diphosphocytidyl-2C-methyl-D-erythritol.</text>
</comment>
<dbReference type="SUPFAM" id="SSF54211">
    <property type="entry name" value="Ribosomal protein S5 domain 2-like"/>
    <property type="match status" value="1"/>
</dbReference>
<dbReference type="PIRSF" id="PIRSF010376">
    <property type="entry name" value="IspE"/>
    <property type="match status" value="1"/>
</dbReference>
<dbReference type="NCBIfam" id="TIGR00154">
    <property type="entry name" value="ispE"/>
    <property type="match status" value="1"/>
</dbReference>
<reference evidence="12" key="1">
    <citation type="journal article" date="2021" name="PeerJ">
        <title>Extensive microbial diversity within the chicken gut microbiome revealed by metagenomics and culture.</title>
        <authorList>
            <person name="Gilroy R."/>
            <person name="Ravi A."/>
            <person name="Getino M."/>
            <person name="Pursley I."/>
            <person name="Horton D.L."/>
            <person name="Alikhan N.F."/>
            <person name="Baker D."/>
            <person name="Gharbi K."/>
            <person name="Hall N."/>
            <person name="Watson M."/>
            <person name="Adriaenssens E.M."/>
            <person name="Foster-Nyarko E."/>
            <person name="Jarju S."/>
            <person name="Secka A."/>
            <person name="Antonio M."/>
            <person name="Oren A."/>
            <person name="Chaudhuri R.R."/>
            <person name="La Ragione R."/>
            <person name="Hildebrand F."/>
            <person name="Pallen M.J."/>
        </authorList>
    </citation>
    <scope>NUCLEOTIDE SEQUENCE</scope>
    <source>
        <strain evidence="12">ChiBcec15-1070</strain>
    </source>
</reference>
<dbReference type="PANTHER" id="PTHR43527">
    <property type="entry name" value="4-DIPHOSPHOCYTIDYL-2-C-METHYL-D-ERYTHRITOL KINASE, CHLOROPLASTIC"/>
    <property type="match status" value="1"/>
</dbReference>
<dbReference type="Pfam" id="PF00288">
    <property type="entry name" value="GHMP_kinases_N"/>
    <property type="match status" value="1"/>
</dbReference>
<feature type="domain" description="GHMP kinase C-terminal" evidence="11">
    <location>
        <begin position="221"/>
        <end position="267"/>
    </location>
</feature>
<comment type="catalytic activity">
    <reaction evidence="9">
        <text>4-CDP-2-C-methyl-D-erythritol + ATP = 4-CDP-2-C-methyl-D-erythritol 2-phosphate + ADP + H(+)</text>
        <dbReference type="Rhea" id="RHEA:18437"/>
        <dbReference type="ChEBI" id="CHEBI:15378"/>
        <dbReference type="ChEBI" id="CHEBI:30616"/>
        <dbReference type="ChEBI" id="CHEBI:57823"/>
        <dbReference type="ChEBI" id="CHEBI:57919"/>
        <dbReference type="ChEBI" id="CHEBI:456216"/>
        <dbReference type="EC" id="2.7.1.148"/>
    </reaction>
</comment>
<dbReference type="HAMAP" id="MF_00061">
    <property type="entry name" value="IspE"/>
    <property type="match status" value="1"/>
</dbReference>
<evidence type="ECO:0000256" key="4">
    <source>
        <dbReference type="ARBA" id="ARBA00022679"/>
    </source>
</evidence>
<dbReference type="InterPro" id="IPR006204">
    <property type="entry name" value="GHMP_kinase_N_dom"/>
</dbReference>
<dbReference type="PANTHER" id="PTHR43527:SF2">
    <property type="entry name" value="4-DIPHOSPHOCYTIDYL-2-C-METHYL-D-ERYTHRITOL KINASE, CHLOROPLASTIC"/>
    <property type="match status" value="1"/>
</dbReference>
<dbReference type="Gene3D" id="3.30.230.10">
    <property type="match status" value="1"/>
</dbReference>
<dbReference type="EC" id="2.7.1.148" evidence="2 9"/>
<dbReference type="Proteomes" id="UP000823926">
    <property type="component" value="Unassembled WGS sequence"/>
</dbReference>
<dbReference type="SUPFAM" id="SSF55060">
    <property type="entry name" value="GHMP Kinase, C-terminal domain"/>
    <property type="match status" value="1"/>
</dbReference>
<reference evidence="12" key="2">
    <citation type="submission" date="2021-04" db="EMBL/GenBank/DDBJ databases">
        <authorList>
            <person name="Gilroy R."/>
        </authorList>
    </citation>
    <scope>NUCLEOTIDE SEQUENCE</scope>
    <source>
        <strain evidence="12">ChiBcec15-1070</strain>
    </source>
</reference>
<dbReference type="InterPro" id="IPR020568">
    <property type="entry name" value="Ribosomal_Su5_D2-typ_SF"/>
</dbReference>
<evidence type="ECO:0000256" key="8">
    <source>
        <dbReference type="ARBA" id="ARBA00032554"/>
    </source>
</evidence>
<feature type="active site" evidence="9">
    <location>
        <position position="146"/>
    </location>
</feature>
<feature type="active site" evidence="9">
    <location>
        <position position="8"/>
    </location>
</feature>
<dbReference type="InterPro" id="IPR013750">
    <property type="entry name" value="GHMP_kinase_C_dom"/>
</dbReference>
<dbReference type="Gene3D" id="3.30.70.890">
    <property type="entry name" value="GHMP kinase, C-terminal domain"/>
    <property type="match status" value="1"/>
</dbReference>
<evidence type="ECO:0000256" key="5">
    <source>
        <dbReference type="ARBA" id="ARBA00022741"/>
    </source>
</evidence>
<keyword evidence="9" id="KW-0414">Isoprene biosynthesis</keyword>
<sequence length="283" mass="31032">MILFPHCKINLGLHITARRSDGYHDIETLFYPVRGLCDALEILNGEENGSSSSDSAVHFSSSGLSIDCPTDKNLCVKAAQMLLADFPAQIPATGIRLHLHKTIPFGAGLGGGSADATATLTGINQLLHLGLTVEELRPYAARLGSDTVFFLYNSPMFGSGRGEELTPCDTVDLHGWWLMLVKPDAGVSTAEAYSLITPHAPAQPLAHVLQQPVETWREMLINDFEEPIYRKLPQLREIKEALYHHGATYAALSGSGSTLFGLFRQKPDVTWFGNDYFVHIEQL</sequence>
<dbReference type="GO" id="GO:0005524">
    <property type="term" value="F:ATP binding"/>
    <property type="evidence" value="ECO:0007669"/>
    <property type="project" value="UniProtKB-UniRule"/>
</dbReference>
<comment type="similarity">
    <text evidence="1 9">Belongs to the GHMP kinase family. IspE subfamily.</text>
</comment>
<evidence type="ECO:0000313" key="12">
    <source>
        <dbReference type="EMBL" id="HIW10763.1"/>
    </source>
</evidence>
<dbReference type="GO" id="GO:0016114">
    <property type="term" value="P:terpenoid biosynthetic process"/>
    <property type="evidence" value="ECO:0007669"/>
    <property type="project" value="UniProtKB-UniRule"/>
</dbReference>
<name>A0A9D1QCX0_9BACT</name>
<accession>A0A9D1QCX0</accession>
<keyword evidence="5 9" id="KW-0547">Nucleotide-binding</keyword>
<evidence type="ECO:0000256" key="3">
    <source>
        <dbReference type="ARBA" id="ARBA00017473"/>
    </source>
</evidence>
<dbReference type="GO" id="GO:0019288">
    <property type="term" value="P:isopentenyl diphosphate biosynthetic process, methylerythritol 4-phosphate pathway"/>
    <property type="evidence" value="ECO:0007669"/>
    <property type="project" value="UniProtKB-UniRule"/>
</dbReference>
<comment type="pathway">
    <text evidence="9">Isoprenoid biosynthesis; isopentenyl diphosphate biosynthesis via DXP pathway; isopentenyl diphosphate from 1-deoxy-D-xylulose 5-phosphate: step 3/6.</text>
</comment>
<evidence type="ECO:0000259" key="10">
    <source>
        <dbReference type="Pfam" id="PF00288"/>
    </source>
</evidence>
<dbReference type="InterPro" id="IPR014721">
    <property type="entry name" value="Ribsml_uS5_D2-typ_fold_subgr"/>
</dbReference>
<evidence type="ECO:0000256" key="2">
    <source>
        <dbReference type="ARBA" id="ARBA00012052"/>
    </source>
</evidence>
<dbReference type="Pfam" id="PF08544">
    <property type="entry name" value="GHMP_kinases_C"/>
    <property type="match status" value="1"/>
</dbReference>
<comment type="caution">
    <text evidence="12">The sequence shown here is derived from an EMBL/GenBank/DDBJ whole genome shotgun (WGS) entry which is preliminary data.</text>
</comment>
<evidence type="ECO:0000256" key="6">
    <source>
        <dbReference type="ARBA" id="ARBA00022777"/>
    </source>
</evidence>
<gene>
    <name evidence="9" type="primary">ispE</name>
    <name evidence="12" type="ORF">H9888_04580</name>
</gene>
<dbReference type="EMBL" id="DXHL01000021">
    <property type="protein sequence ID" value="HIW10763.1"/>
    <property type="molecule type" value="Genomic_DNA"/>
</dbReference>
<dbReference type="InterPro" id="IPR004424">
    <property type="entry name" value="IspE"/>
</dbReference>
<feature type="domain" description="GHMP kinase N-terminal" evidence="10">
    <location>
        <begin position="73"/>
        <end position="152"/>
    </location>
</feature>
<evidence type="ECO:0000256" key="9">
    <source>
        <dbReference type="HAMAP-Rule" id="MF_00061"/>
    </source>
</evidence>
<evidence type="ECO:0000256" key="7">
    <source>
        <dbReference type="ARBA" id="ARBA00022840"/>
    </source>
</evidence>
<dbReference type="GO" id="GO:0050515">
    <property type="term" value="F:4-(cytidine 5'-diphospho)-2-C-methyl-D-erythritol kinase activity"/>
    <property type="evidence" value="ECO:0007669"/>
    <property type="project" value="UniProtKB-UniRule"/>
</dbReference>
<proteinExistence type="inferred from homology"/>
<dbReference type="AlphaFoldDB" id="A0A9D1QCX0"/>